<keyword evidence="3" id="KW-1185">Reference proteome</keyword>
<reference evidence="2 3" key="1">
    <citation type="journal article" date="2013" name="Genome Announc.">
        <title>Draft Genome Sequence of Indibacter alkaliphilus Strain LW1T, Isolated from Lonar Lake, a Haloalkaline Lake in the Buldana District of Maharashtra, India.</title>
        <authorList>
            <person name="Singh A."/>
            <person name="Kumar Jangir P."/>
            <person name="Sharma R."/>
            <person name="Singh A."/>
            <person name="Kumar Pinnaka A."/>
            <person name="Shivaji S."/>
        </authorList>
    </citation>
    <scope>NUCLEOTIDE SEQUENCE [LARGE SCALE GENOMIC DNA]</scope>
    <source>
        <strain evidence="3">CCUG 57479 / KCTC 22604 / LW1</strain>
    </source>
</reference>
<accession>S2DPL7</accession>
<dbReference type="eggNOG" id="ENOG502Z7W1">
    <property type="taxonomic scope" value="Bacteria"/>
</dbReference>
<name>S2DPL7_INDAL</name>
<dbReference type="OrthoDB" id="980086at2"/>
<organism evidence="2 3">
    <name type="scientific">Indibacter alkaliphilus (strain CCUG 57479 / KCTC 22604 / LW1)</name>
    <dbReference type="NCBI Taxonomy" id="1189612"/>
    <lineage>
        <taxon>Bacteria</taxon>
        <taxon>Pseudomonadati</taxon>
        <taxon>Bacteroidota</taxon>
        <taxon>Cytophagia</taxon>
        <taxon>Cytophagales</taxon>
        <taxon>Cyclobacteriaceae</taxon>
    </lineage>
</organism>
<keyword evidence="1" id="KW-0472">Membrane</keyword>
<sequence length="537" mass="61314">MIKFEPILSGNILIMVLGVLALISVFQVFYYLFKKVERRYLKVFLFLLFSSLLSLFILNPTWEKELPGSSALLIPESENKAHFSDFSKELEVDKVIKAGERAEGFRQLYIFGENYKKEELLSLPLVDMEWIPSSDKSFVVLDLGWEGILKYGQEQKITGILNSEKSQKLQLRFVNEVWAEQTLEDGEQSFELVFSALILGKNEMDLYLDESKIGTVRYFVMGPEQMSFELKVGFPNPETRFFADYLRKRGELVSLRTQVAQSSSIVAGEELADRSVLVIDPSQLKSVDVNKLGSDYQAVLLTNVNNPELDISELNRKFGTSFTINRISEKSVEKENGTSAQAFDFVTKFNQDTLKNSATAFEMKGDHTIAVSLMEDSFSLLLSGDSIGYAKVWEPVFEKLSMGNKNSFQLSSPVFRNLKSNISFLGASDSPNNLQNEQLSFTWKKDALIGDMYFSRFIPLESGWIYFSDSLSIYVEDEESFKAVKGRKILIEFLKERRDYGFGSERITSKSNIPAWLWFVLILISASLLWVEPRYRS</sequence>
<evidence type="ECO:0000313" key="3">
    <source>
        <dbReference type="Proteomes" id="UP000006073"/>
    </source>
</evidence>
<feature type="transmembrane region" description="Helical" evidence="1">
    <location>
        <begin position="513"/>
        <end position="531"/>
    </location>
</feature>
<comment type="caution">
    <text evidence="2">The sequence shown here is derived from an EMBL/GenBank/DDBJ whole genome shotgun (WGS) entry which is preliminary data.</text>
</comment>
<dbReference type="AlphaFoldDB" id="S2DPL7"/>
<proteinExistence type="predicted"/>
<protein>
    <submittedName>
        <fullName evidence="2">Uncharacterized protein</fullName>
    </submittedName>
</protein>
<keyword evidence="1" id="KW-1133">Transmembrane helix</keyword>
<dbReference type="STRING" id="1189612.A33Q_0823"/>
<evidence type="ECO:0000313" key="2">
    <source>
        <dbReference type="EMBL" id="EOZ99115.1"/>
    </source>
</evidence>
<dbReference type="EMBL" id="ALWO02000016">
    <property type="protein sequence ID" value="EOZ99115.1"/>
    <property type="molecule type" value="Genomic_DNA"/>
</dbReference>
<dbReference type="Proteomes" id="UP000006073">
    <property type="component" value="Unassembled WGS sequence"/>
</dbReference>
<gene>
    <name evidence="2" type="ORF">A33Q_0823</name>
</gene>
<feature type="transmembrane region" description="Helical" evidence="1">
    <location>
        <begin position="40"/>
        <end position="58"/>
    </location>
</feature>
<feature type="transmembrane region" description="Helical" evidence="1">
    <location>
        <begin position="12"/>
        <end position="33"/>
    </location>
</feature>
<dbReference type="RefSeq" id="WP_016254612.1">
    <property type="nucleotide sequence ID" value="NZ_ALWO02000016.1"/>
</dbReference>
<evidence type="ECO:0000256" key="1">
    <source>
        <dbReference type="SAM" id="Phobius"/>
    </source>
</evidence>
<keyword evidence="1" id="KW-0812">Transmembrane</keyword>